<evidence type="ECO:0000256" key="1">
    <source>
        <dbReference type="SAM" id="MobiDB-lite"/>
    </source>
</evidence>
<feature type="region of interest" description="Disordered" evidence="1">
    <location>
        <begin position="143"/>
        <end position="170"/>
    </location>
</feature>
<feature type="compositionally biased region" description="Basic and acidic residues" evidence="1">
    <location>
        <begin position="358"/>
        <end position="370"/>
    </location>
</feature>
<protein>
    <submittedName>
        <fullName evidence="3">Uncharacterized protein LOC118406718 isoform X1</fullName>
    </submittedName>
</protein>
<name>A0A9J7HNJ1_BRAFL</name>
<feature type="compositionally biased region" description="Polar residues" evidence="1">
    <location>
        <begin position="298"/>
        <end position="307"/>
    </location>
</feature>
<dbReference type="OrthoDB" id="10046645at2759"/>
<feature type="compositionally biased region" description="Polar residues" evidence="1">
    <location>
        <begin position="82"/>
        <end position="118"/>
    </location>
</feature>
<feature type="region of interest" description="Disordered" evidence="1">
    <location>
        <begin position="393"/>
        <end position="418"/>
    </location>
</feature>
<feature type="compositionally biased region" description="Low complexity" evidence="1">
    <location>
        <begin position="251"/>
        <end position="260"/>
    </location>
</feature>
<feature type="compositionally biased region" description="Basic and acidic residues" evidence="1">
    <location>
        <begin position="143"/>
        <end position="155"/>
    </location>
</feature>
<feature type="compositionally biased region" description="Low complexity" evidence="1">
    <location>
        <begin position="327"/>
        <end position="336"/>
    </location>
</feature>
<keyword evidence="2" id="KW-1185">Reference proteome</keyword>
<dbReference type="OMA" id="NGHAGFQ"/>
<organism evidence="2 3">
    <name type="scientific">Branchiostoma floridae</name>
    <name type="common">Florida lancelet</name>
    <name type="synonym">Amphioxus</name>
    <dbReference type="NCBI Taxonomy" id="7739"/>
    <lineage>
        <taxon>Eukaryota</taxon>
        <taxon>Metazoa</taxon>
        <taxon>Chordata</taxon>
        <taxon>Cephalochordata</taxon>
        <taxon>Leptocardii</taxon>
        <taxon>Amphioxiformes</taxon>
        <taxon>Branchiostomatidae</taxon>
        <taxon>Branchiostoma</taxon>
    </lineage>
</organism>
<feature type="region of interest" description="Disordered" evidence="1">
    <location>
        <begin position="80"/>
        <end position="129"/>
    </location>
</feature>
<dbReference type="GeneID" id="118406718"/>
<feature type="compositionally biased region" description="Low complexity" evidence="1">
    <location>
        <begin position="397"/>
        <end position="414"/>
    </location>
</feature>
<feature type="region of interest" description="Disordered" evidence="1">
    <location>
        <begin position="546"/>
        <end position="569"/>
    </location>
</feature>
<evidence type="ECO:0000313" key="3">
    <source>
        <dbReference type="RefSeq" id="XP_035662891.1"/>
    </source>
</evidence>
<gene>
    <name evidence="3" type="primary">LOC118406718</name>
</gene>
<dbReference type="Proteomes" id="UP000001554">
    <property type="component" value="Chromosome 19"/>
</dbReference>
<dbReference type="RefSeq" id="XP_035662891.1">
    <property type="nucleotide sequence ID" value="XM_035806998.1"/>
</dbReference>
<sequence>MDIAETVCLYLSDIPELKSLVTLIQIAIQRKVRRHRSAMESKTSPRPELRKETSVPLGREEIQIVLDRFLQRHLSITDKSPLGQTIAPSMSPTTPTPGASGFNSPTKPTANGFSPSEHQNGHAGFKRTGSFGKALEHPIMESIHRRRTWDSDRHNRVNQQPDEVKATEELKKKKSGFHRWLKSVFTYESSKKNKKKNSEEFKPDSEDGTLDNHHRTIEKGAKPKRTESFSKSIRRRFSLRRSKNSPKDSSDSQSPGSDSSIKLHGVYGSSQSRASSREGDRHSTDTQLLDNSTEEESPQSSYRTQSLDPDEVLDPRMALPPPPPPGGMTRPTTLGLASVHRPGGLSSDVDIDGLDSPADGRRTPDERTQEEREKLLDMIAARIGQMGDDILERHFNSTPSPSGAPQGASGGVSSTLEVPSRTASGTEITAVEQAMASYLCKLLEEDDGVRLNHDNQPIPVELRNEMGENMTYEQFKEMATRVQAIVHRDSGRDIELSQLAMVFGFTKFAIKTVGVTTDYARVLRNFCLEYLENTFAGWIASHGWGQLTEQEQDPDTETSEAESRESEID</sequence>
<reference evidence="2" key="1">
    <citation type="journal article" date="2020" name="Nat. Ecol. Evol.">
        <title>Deeply conserved synteny resolves early events in vertebrate evolution.</title>
        <authorList>
            <person name="Simakov O."/>
            <person name="Marletaz F."/>
            <person name="Yue J.X."/>
            <person name="O'Connell B."/>
            <person name="Jenkins J."/>
            <person name="Brandt A."/>
            <person name="Calef R."/>
            <person name="Tung C.H."/>
            <person name="Huang T.K."/>
            <person name="Schmutz J."/>
            <person name="Satoh N."/>
            <person name="Yu J.K."/>
            <person name="Putnam N.H."/>
            <person name="Green R.E."/>
            <person name="Rokhsar D.S."/>
        </authorList>
    </citation>
    <scope>NUCLEOTIDE SEQUENCE [LARGE SCALE GENOMIC DNA]</scope>
    <source>
        <strain evidence="2">S238N-H82</strain>
    </source>
</reference>
<dbReference type="AlphaFoldDB" id="A0A9J7HNJ1"/>
<accession>A0A9J7HNJ1</accession>
<reference evidence="3" key="2">
    <citation type="submission" date="2025-08" db="UniProtKB">
        <authorList>
            <consortium name="RefSeq"/>
        </authorList>
    </citation>
    <scope>IDENTIFICATION</scope>
    <source>
        <strain evidence="3">S238N-H82</strain>
        <tissue evidence="3">Testes</tissue>
    </source>
</reference>
<feature type="compositionally biased region" description="Basic residues" evidence="1">
    <location>
        <begin position="232"/>
        <end position="244"/>
    </location>
</feature>
<feature type="compositionally biased region" description="Acidic residues" evidence="1">
    <location>
        <begin position="550"/>
        <end position="560"/>
    </location>
</feature>
<feature type="region of interest" description="Disordered" evidence="1">
    <location>
        <begin position="189"/>
        <end position="370"/>
    </location>
</feature>
<dbReference type="KEGG" id="bfo:118406718"/>
<feature type="compositionally biased region" description="Basic and acidic residues" evidence="1">
    <location>
        <begin position="275"/>
        <end position="284"/>
    </location>
</feature>
<proteinExistence type="predicted"/>
<evidence type="ECO:0000313" key="2">
    <source>
        <dbReference type="Proteomes" id="UP000001554"/>
    </source>
</evidence>
<feature type="compositionally biased region" description="Basic and acidic residues" evidence="1">
    <location>
        <begin position="196"/>
        <end position="228"/>
    </location>
</feature>